<dbReference type="PANTHER" id="PTHR30146:SF109">
    <property type="entry name" value="HTH-TYPE TRANSCRIPTIONAL REGULATOR GALS"/>
    <property type="match status" value="1"/>
</dbReference>
<dbReference type="Pfam" id="PF00356">
    <property type="entry name" value="LacI"/>
    <property type="match status" value="1"/>
</dbReference>
<accession>A0A930V958</accession>
<dbReference type="SMART" id="SM00354">
    <property type="entry name" value="HTH_LACI"/>
    <property type="match status" value="1"/>
</dbReference>
<proteinExistence type="predicted"/>
<evidence type="ECO:0000256" key="3">
    <source>
        <dbReference type="ARBA" id="ARBA00023163"/>
    </source>
</evidence>
<dbReference type="CDD" id="cd01392">
    <property type="entry name" value="HTH_LacI"/>
    <property type="match status" value="1"/>
</dbReference>
<dbReference type="InterPro" id="IPR010982">
    <property type="entry name" value="Lambda_DNA-bd_dom_sf"/>
</dbReference>
<keyword evidence="3" id="KW-0804">Transcription</keyword>
<dbReference type="PROSITE" id="PS50932">
    <property type="entry name" value="HTH_LACI_2"/>
    <property type="match status" value="1"/>
</dbReference>
<dbReference type="AlphaFoldDB" id="A0A930V958"/>
<name>A0A930V958_9ACTN</name>
<dbReference type="PROSITE" id="PS00356">
    <property type="entry name" value="HTH_LACI_1"/>
    <property type="match status" value="1"/>
</dbReference>
<reference evidence="5" key="1">
    <citation type="submission" date="2020-11" db="EMBL/GenBank/DDBJ databases">
        <title>Nocardioides sp. nov., isolated from Soil of Cynanchum wilfordii Hemsley rhizosphere.</title>
        <authorList>
            <person name="Lee J.-S."/>
            <person name="Suh M.K."/>
            <person name="Kim J.-S."/>
        </authorList>
    </citation>
    <scope>NUCLEOTIDE SEQUENCE</scope>
    <source>
        <strain evidence="5">KCTC 19275</strain>
    </source>
</reference>
<evidence type="ECO:0000313" key="6">
    <source>
        <dbReference type="Proteomes" id="UP000640489"/>
    </source>
</evidence>
<dbReference type="Gene3D" id="3.40.50.2300">
    <property type="match status" value="2"/>
</dbReference>
<dbReference type="GO" id="GO:0003700">
    <property type="term" value="F:DNA-binding transcription factor activity"/>
    <property type="evidence" value="ECO:0007669"/>
    <property type="project" value="TreeGrafter"/>
</dbReference>
<keyword evidence="1" id="KW-0805">Transcription regulation</keyword>
<dbReference type="Pfam" id="PF13377">
    <property type="entry name" value="Peripla_BP_3"/>
    <property type="match status" value="1"/>
</dbReference>
<dbReference type="InterPro" id="IPR000843">
    <property type="entry name" value="HTH_LacI"/>
</dbReference>
<evidence type="ECO:0000256" key="1">
    <source>
        <dbReference type="ARBA" id="ARBA00023015"/>
    </source>
</evidence>
<evidence type="ECO:0000256" key="2">
    <source>
        <dbReference type="ARBA" id="ARBA00023125"/>
    </source>
</evidence>
<dbReference type="SUPFAM" id="SSF47413">
    <property type="entry name" value="lambda repressor-like DNA-binding domains"/>
    <property type="match status" value="1"/>
</dbReference>
<gene>
    <name evidence="5" type="ORF">ISU07_03740</name>
</gene>
<keyword evidence="6" id="KW-1185">Reference proteome</keyword>
<evidence type="ECO:0000313" key="5">
    <source>
        <dbReference type="EMBL" id="MBF4762227.1"/>
    </source>
</evidence>
<comment type="caution">
    <text evidence="5">The sequence shown here is derived from an EMBL/GenBank/DDBJ whole genome shotgun (WGS) entry which is preliminary data.</text>
</comment>
<dbReference type="PANTHER" id="PTHR30146">
    <property type="entry name" value="LACI-RELATED TRANSCRIPTIONAL REPRESSOR"/>
    <property type="match status" value="1"/>
</dbReference>
<dbReference type="CDD" id="cd06293">
    <property type="entry name" value="PBP1_LacI-like"/>
    <property type="match status" value="1"/>
</dbReference>
<feature type="domain" description="HTH lacI-type" evidence="4">
    <location>
        <begin position="2"/>
        <end position="56"/>
    </location>
</feature>
<sequence>MAGVKDVAAYAGVSLGTVSNVLNRPERVSPATRRKVEQAMAELGFVRNEAARHLRSGRSRTLAYVMLDAANPFFTDVAAGIEETAESGHFSLYMCNSGQRADREAGYLAHLVEQRVQGILVTPIDPEAPHLASVARRGTPVVIVDRTTRDESLCSVAVDDVLGGSLAVEHLLDRGHQRIAFVGGPESIGQVRDRLVGARQGLAAAGAPDITVIETLATTVREGRQAGERLLGLARAKRPTAAFCANDLLALGLLQQVVASGLRVPDDLAIVGYDDIYFAGAAAVPLTSVRQPRHELGRRAAELVLDEADNADHVHQQVVLLPELVARTSTLG</sequence>
<dbReference type="GO" id="GO:0000976">
    <property type="term" value="F:transcription cis-regulatory region binding"/>
    <property type="evidence" value="ECO:0007669"/>
    <property type="project" value="TreeGrafter"/>
</dbReference>
<dbReference type="InterPro" id="IPR046335">
    <property type="entry name" value="LacI/GalR-like_sensor"/>
</dbReference>
<keyword evidence="2 5" id="KW-0238">DNA-binding</keyword>
<organism evidence="5 6">
    <name type="scientific">Nocardioides islandensis</name>
    <dbReference type="NCBI Taxonomy" id="433663"/>
    <lineage>
        <taxon>Bacteria</taxon>
        <taxon>Bacillati</taxon>
        <taxon>Actinomycetota</taxon>
        <taxon>Actinomycetes</taxon>
        <taxon>Propionibacteriales</taxon>
        <taxon>Nocardioidaceae</taxon>
        <taxon>Nocardioides</taxon>
    </lineage>
</organism>
<evidence type="ECO:0000259" key="4">
    <source>
        <dbReference type="PROSITE" id="PS50932"/>
    </source>
</evidence>
<protein>
    <submittedName>
        <fullName evidence="5">LacI family DNA-binding transcriptional regulator</fullName>
    </submittedName>
</protein>
<dbReference type="SUPFAM" id="SSF53822">
    <property type="entry name" value="Periplasmic binding protein-like I"/>
    <property type="match status" value="1"/>
</dbReference>
<dbReference type="InterPro" id="IPR028082">
    <property type="entry name" value="Peripla_BP_I"/>
</dbReference>
<dbReference type="EMBL" id="JADKPN010000001">
    <property type="protein sequence ID" value="MBF4762227.1"/>
    <property type="molecule type" value="Genomic_DNA"/>
</dbReference>
<dbReference type="Proteomes" id="UP000640489">
    <property type="component" value="Unassembled WGS sequence"/>
</dbReference>
<dbReference type="Gene3D" id="1.10.260.40">
    <property type="entry name" value="lambda repressor-like DNA-binding domains"/>
    <property type="match status" value="1"/>
</dbReference>